<dbReference type="RefSeq" id="WP_165114652.1">
    <property type="nucleotide sequence ID" value="NZ_JAAKZG010000002.1"/>
</dbReference>
<dbReference type="InterPro" id="IPR028098">
    <property type="entry name" value="Glyco_trans_4-like_N"/>
</dbReference>
<gene>
    <name evidence="2" type="ORF">G6N74_03950</name>
</gene>
<name>A0A7C9VB61_9HYPH</name>
<dbReference type="GO" id="GO:0016757">
    <property type="term" value="F:glycosyltransferase activity"/>
    <property type="evidence" value="ECO:0007669"/>
    <property type="project" value="TreeGrafter"/>
</dbReference>
<dbReference type="Gene3D" id="3.40.50.2000">
    <property type="entry name" value="Glycogen Phosphorylase B"/>
    <property type="match status" value="2"/>
</dbReference>
<organism evidence="2 3">
    <name type="scientific">Mesorhizobium zhangyense</name>
    <dbReference type="NCBI Taxonomy" id="1776730"/>
    <lineage>
        <taxon>Bacteria</taxon>
        <taxon>Pseudomonadati</taxon>
        <taxon>Pseudomonadota</taxon>
        <taxon>Alphaproteobacteria</taxon>
        <taxon>Hyphomicrobiales</taxon>
        <taxon>Phyllobacteriaceae</taxon>
        <taxon>Mesorhizobium</taxon>
    </lineage>
</organism>
<reference evidence="2 3" key="1">
    <citation type="submission" date="2020-02" db="EMBL/GenBank/DDBJ databases">
        <title>Genome sequence of the type strain CGMCC 1.15528 of Mesorhizobium zhangyense.</title>
        <authorList>
            <person name="Gao J."/>
            <person name="Sun J."/>
        </authorList>
    </citation>
    <scope>NUCLEOTIDE SEQUENCE [LARGE SCALE GENOMIC DNA]</scope>
    <source>
        <strain evidence="2 3">CGMCC 1.15528</strain>
    </source>
</reference>
<evidence type="ECO:0000259" key="1">
    <source>
        <dbReference type="Pfam" id="PF13579"/>
    </source>
</evidence>
<dbReference type="SUPFAM" id="SSF53756">
    <property type="entry name" value="UDP-Glycosyltransferase/glycogen phosphorylase"/>
    <property type="match status" value="1"/>
</dbReference>
<dbReference type="Pfam" id="PF13579">
    <property type="entry name" value="Glyco_trans_4_4"/>
    <property type="match status" value="1"/>
</dbReference>
<keyword evidence="2" id="KW-0808">Transferase</keyword>
<protein>
    <submittedName>
        <fullName evidence="2">Glycosyltransferase family 4 protein</fullName>
    </submittedName>
</protein>
<dbReference type="AlphaFoldDB" id="A0A7C9VB61"/>
<keyword evidence="3" id="KW-1185">Reference proteome</keyword>
<feature type="domain" description="Glycosyltransferase subfamily 4-like N-terminal" evidence="1">
    <location>
        <begin position="19"/>
        <end position="146"/>
    </location>
</feature>
<evidence type="ECO:0000313" key="3">
    <source>
        <dbReference type="Proteomes" id="UP000481252"/>
    </source>
</evidence>
<dbReference type="Pfam" id="PF13692">
    <property type="entry name" value="Glyco_trans_1_4"/>
    <property type="match status" value="1"/>
</dbReference>
<dbReference type="EMBL" id="JAAKZG010000002">
    <property type="protein sequence ID" value="NGN40208.1"/>
    <property type="molecule type" value="Genomic_DNA"/>
</dbReference>
<dbReference type="Proteomes" id="UP000481252">
    <property type="component" value="Unassembled WGS sequence"/>
</dbReference>
<proteinExistence type="predicted"/>
<dbReference type="PANTHER" id="PTHR12526">
    <property type="entry name" value="GLYCOSYLTRANSFERASE"/>
    <property type="match status" value="1"/>
</dbReference>
<accession>A0A7C9VB61</accession>
<dbReference type="CDD" id="cd03808">
    <property type="entry name" value="GT4_CapM-like"/>
    <property type="match status" value="1"/>
</dbReference>
<sequence length="387" mass="41726">MTKVVVICNDQEYFLRHRLAVVEKLVRTGAEVTVITGGQEEPLRKPEGWTFVHMPIERFSFRPLGDLAIVARSARLIAAIRPDAVHLITLKPAVFSGFAAVLARLVGRGPRRILVTIPGLGRLMSPAAASSGTASASRAVVRRAIRFLSDRPGVYFTFETSHDRNLWLSDGLIRENNSTVINGAGVNPDTFHPTAGKAARDSIKVLFASRLLKAKGLDAFIDAAKQYADRADVEFIVAGMIEPNDPDGYSPEELWKEPAISFLGEVTDMPALLRDVDLVCLPTRYGEGIPRILIEAAASGIACLATDLEGCKEIVEDGVSGTLVPASEPEALAKNISNAVDAYLQNPELLRTQGAAGYQRFLSGGFSEEAVVGHFLDLLTGPGPDRV</sequence>
<evidence type="ECO:0000313" key="2">
    <source>
        <dbReference type="EMBL" id="NGN40208.1"/>
    </source>
</evidence>
<dbReference type="PANTHER" id="PTHR12526:SF638">
    <property type="entry name" value="SPORE COAT PROTEIN SA"/>
    <property type="match status" value="1"/>
</dbReference>
<comment type="caution">
    <text evidence="2">The sequence shown here is derived from an EMBL/GenBank/DDBJ whole genome shotgun (WGS) entry which is preliminary data.</text>
</comment>